<protein>
    <submittedName>
        <fullName evidence="6">Type VI secretion system tip protein VgrG</fullName>
    </submittedName>
</protein>
<dbReference type="Proteomes" id="UP001620460">
    <property type="component" value="Unassembled WGS sequence"/>
</dbReference>
<dbReference type="InterPro" id="IPR006533">
    <property type="entry name" value="T6SS_Vgr_RhsGE"/>
</dbReference>
<dbReference type="InterPro" id="IPR050708">
    <property type="entry name" value="T6SS_VgrG/RHS"/>
</dbReference>
<evidence type="ECO:0000256" key="1">
    <source>
        <dbReference type="ARBA" id="ARBA00004613"/>
    </source>
</evidence>
<evidence type="ECO:0000256" key="2">
    <source>
        <dbReference type="ARBA" id="ARBA00005558"/>
    </source>
</evidence>
<sequence length="694" mass="75628">MAHAITVHSDIDSSLLFVRMRASEQLGRLFAYELDLLSEHATVKLRKLLGTPMAVTLKTDDGYERHFHGIVREAAQTGFETISKVRYTRYRVQLVPKPWLLTRKVDCRIYTAKSVPTIVKDLLGEIGYADVKLSLSGDYAARDYCVQYRESSFDFITRLLEQEGIYYYFTHTASTHTMVLADALGAHAAISGFAQIPYCPPVDYGKREAASVSVWSAAESVHALKCQLTDYDPLNPKTSLLGTENIDDGSSFHGVSGLDVFDYPGLHATADDGRHYAQVRVEALNARHLAFDGQTNACGMAAGGLFTLKDFPLADLNQEYLVTTTTIELCDPGYHAGAEQGDEPFQCRFEAVTSKTPFRNLPSVAKTRVVGLQTAVVCGSDTDEEIAVDKYGRVQVTFHWNKPDKDKAQSSCPVRVASPWAGKNWGAVSIPRVGQEVVVSFLEGDPDRPLIIGSVYNADNMPPYTLPDNKTQSGIKSRSLLGAADDANELRFEDKKGSEQFFIHAQKDMVEEVENDHTVTIDHDETSTIKNDQTLTVKHDQTTTVENNQTLTVNNDQTETIKHDRKVTVQNDDKLDVSMNGTTSIGQKFKLSAGTEIELVTGASSIVMKSSGDIEIKGLNIKITGSVGVKIEGQVEVGIKAGATMDLGAGATLKAHSDGMLEVAGTAMTTVKGTMTTVKGDAMTQVSGGIIMIG</sequence>
<accession>A0ABW8JTZ1</accession>
<gene>
    <name evidence="6" type="primary">tssI</name>
    <name evidence="6" type="ORF">ISP17_06910</name>
</gene>
<evidence type="ECO:0000313" key="7">
    <source>
        <dbReference type="Proteomes" id="UP001620460"/>
    </source>
</evidence>
<dbReference type="NCBIfam" id="TIGR01646">
    <property type="entry name" value="vgr_GE"/>
    <property type="match status" value="1"/>
</dbReference>
<feature type="domain" description="Gp5/Type VI secretion system Vgr protein OB-fold" evidence="4">
    <location>
        <begin position="389"/>
        <end position="456"/>
    </location>
</feature>
<dbReference type="PANTHER" id="PTHR32305:SF15">
    <property type="entry name" value="PROTEIN RHSA-RELATED"/>
    <property type="match status" value="1"/>
</dbReference>
<dbReference type="InterPro" id="IPR006531">
    <property type="entry name" value="Gp5/Vgr_OB"/>
</dbReference>
<reference evidence="6 7" key="1">
    <citation type="submission" date="2020-10" db="EMBL/GenBank/DDBJ databases">
        <title>Phylogeny of dyella-like bacteria.</title>
        <authorList>
            <person name="Fu J."/>
        </authorList>
    </citation>
    <scope>NUCLEOTIDE SEQUENCE [LARGE SCALE GENOMIC DNA]</scope>
    <source>
        <strain evidence="6 7">Gsoil3046</strain>
    </source>
</reference>
<dbReference type="Gene3D" id="3.55.50.10">
    <property type="entry name" value="Baseplate protein-like domains"/>
    <property type="match status" value="1"/>
</dbReference>
<keyword evidence="7" id="KW-1185">Reference proteome</keyword>
<name>A0ABW8JTZ1_9GAMM</name>
<dbReference type="SUPFAM" id="SSF69349">
    <property type="entry name" value="Phage fibre proteins"/>
    <property type="match status" value="1"/>
</dbReference>
<dbReference type="Gene3D" id="2.40.50.230">
    <property type="entry name" value="Gp5 N-terminal domain"/>
    <property type="match status" value="1"/>
</dbReference>
<dbReference type="InterPro" id="IPR037026">
    <property type="entry name" value="Vgr_OB-fold_dom_sf"/>
</dbReference>
<organism evidence="6 7">
    <name type="scientific">Dyella ginsengisoli</name>
    <dbReference type="NCBI Taxonomy" id="363848"/>
    <lineage>
        <taxon>Bacteria</taxon>
        <taxon>Pseudomonadati</taxon>
        <taxon>Pseudomonadota</taxon>
        <taxon>Gammaproteobacteria</taxon>
        <taxon>Lysobacterales</taxon>
        <taxon>Rhodanobacteraceae</taxon>
        <taxon>Dyella</taxon>
    </lineage>
</organism>
<dbReference type="Pfam" id="PF04717">
    <property type="entry name" value="Phage_base_V"/>
    <property type="match status" value="1"/>
</dbReference>
<dbReference type="Gene3D" id="4.10.220.110">
    <property type="match status" value="1"/>
</dbReference>
<evidence type="ECO:0000259" key="5">
    <source>
        <dbReference type="Pfam" id="PF22178"/>
    </source>
</evidence>
<proteinExistence type="inferred from homology"/>
<comment type="subcellular location">
    <subcellularLocation>
        <location evidence="1">Secreted</location>
    </subcellularLocation>
</comment>
<dbReference type="SUPFAM" id="SSF69255">
    <property type="entry name" value="gp5 N-terminal domain-like"/>
    <property type="match status" value="1"/>
</dbReference>
<dbReference type="EMBL" id="JADIKM010000001">
    <property type="protein sequence ID" value="MFK2903686.1"/>
    <property type="molecule type" value="Genomic_DNA"/>
</dbReference>
<dbReference type="SUPFAM" id="SSF69279">
    <property type="entry name" value="Phage tail proteins"/>
    <property type="match status" value="2"/>
</dbReference>
<evidence type="ECO:0000256" key="3">
    <source>
        <dbReference type="ARBA" id="ARBA00022525"/>
    </source>
</evidence>
<dbReference type="Pfam" id="PF05954">
    <property type="entry name" value="Phage_GPD"/>
    <property type="match status" value="1"/>
</dbReference>
<feature type="domain" description="Gp5/Type VI secretion system Vgr C-terminal trimerisation" evidence="5">
    <location>
        <begin position="473"/>
        <end position="584"/>
    </location>
</feature>
<dbReference type="Pfam" id="PF22178">
    <property type="entry name" value="Gp5_trimer_C"/>
    <property type="match status" value="1"/>
</dbReference>
<comment type="similarity">
    <text evidence="2">Belongs to the VgrG protein family.</text>
</comment>
<comment type="caution">
    <text evidence="6">The sequence shown here is derived from an EMBL/GenBank/DDBJ whole genome shotgun (WGS) entry which is preliminary data.</text>
</comment>
<dbReference type="InterPro" id="IPR017847">
    <property type="entry name" value="T6SS_RhsGE_Vgr_subset"/>
</dbReference>
<dbReference type="Gene3D" id="2.30.110.50">
    <property type="match status" value="1"/>
</dbReference>
<keyword evidence="3" id="KW-0964">Secreted</keyword>
<evidence type="ECO:0000259" key="4">
    <source>
        <dbReference type="Pfam" id="PF04717"/>
    </source>
</evidence>
<dbReference type="PANTHER" id="PTHR32305">
    <property type="match status" value="1"/>
</dbReference>
<dbReference type="InterPro" id="IPR054030">
    <property type="entry name" value="Gp5_Vgr_C"/>
</dbReference>
<dbReference type="RefSeq" id="WP_404631351.1">
    <property type="nucleotide sequence ID" value="NZ_JADIKM010000001.1"/>
</dbReference>
<evidence type="ECO:0000313" key="6">
    <source>
        <dbReference type="EMBL" id="MFK2903686.1"/>
    </source>
</evidence>
<dbReference type="NCBIfam" id="TIGR03361">
    <property type="entry name" value="VI_Rhs_Vgr"/>
    <property type="match status" value="1"/>
</dbReference>